<evidence type="ECO:0000313" key="3">
    <source>
        <dbReference type="EMBL" id="KAF0745419.1"/>
    </source>
</evidence>
<dbReference type="Gene3D" id="3.30.40.10">
    <property type="entry name" value="Zinc/RING finger domain, C3HC4 (zinc finger)"/>
    <property type="match status" value="2"/>
</dbReference>
<organism evidence="3 4">
    <name type="scientific">Aphanomyces euteiches</name>
    <dbReference type="NCBI Taxonomy" id="100861"/>
    <lineage>
        <taxon>Eukaryota</taxon>
        <taxon>Sar</taxon>
        <taxon>Stramenopiles</taxon>
        <taxon>Oomycota</taxon>
        <taxon>Saprolegniomycetes</taxon>
        <taxon>Saprolegniales</taxon>
        <taxon>Verrucalvaceae</taxon>
        <taxon>Aphanomyces</taxon>
    </lineage>
</organism>
<name>A0A6G0XY32_9STRA</name>
<dbReference type="GO" id="GO:0008270">
    <property type="term" value="F:zinc ion binding"/>
    <property type="evidence" value="ECO:0007669"/>
    <property type="project" value="UniProtKB-KW"/>
</dbReference>
<dbReference type="Pfam" id="PF13639">
    <property type="entry name" value="zf-RING_2"/>
    <property type="match status" value="2"/>
</dbReference>
<dbReference type="VEuPathDB" id="FungiDB:AeMF1_017300"/>
<dbReference type="InterPro" id="IPR001841">
    <property type="entry name" value="Znf_RING"/>
</dbReference>
<dbReference type="AlphaFoldDB" id="A0A6G0XY32"/>
<dbReference type="SMART" id="SM00184">
    <property type="entry name" value="RING"/>
    <property type="match status" value="2"/>
</dbReference>
<dbReference type="CDD" id="cd16454">
    <property type="entry name" value="RING-H2_PA-TM-RING"/>
    <property type="match status" value="1"/>
</dbReference>
<dbReference type="InterPro" id="IPR013083">
    <property type="entry name" value="Znf_RING/FYVE/PHD"/>
</dbReference>
<dbReference type="InterPro" id="IPR036871">
    <property type="entry name" value="PX_dom_sf"/>
</dbReference>
<dbReference type="SUPFAM" id="SSF64268">
    <property type="entry name" value="PX domain"/>
    <property type="match status" value="1"/>
</dbReference>
<keyword evidence="1" id="KW-0863">Zinc-finger</keyword>
<sequence>MQHTAAASSPPALDRANDLMATSPLLLPQVEPAALVKMGYTVLMHPVMHYVFSMRCPTTKTWWIVRKRYSDFNAIRKTMTRHYKASRTDRGQKKITAMLQPVMDFPFPKNYLRDDKDEIKKDRLHVLRSFSSVLMRVRITCMNLAARPPPTNGVWLSTLNTIYNQLTEFLQVPEPQFHQELHHVIATVSPHLTSSVKPSNGLSDNTDEEEAVCSICLDDFDCEHNVVELPCGHTFHKNCVGDWLKDHCTCPLCRTVSFDEEFMVEYVTQIILKKTKNDLLFKVNQARALFNLFRQGAEHPKAPRALPQRPRASSSGCRNLACTVCMELLTRNGPETLELECGHAFHLDCIYQWLGDHTTCPICRRMTHYGHLPQGVPATEINA</sequence>
<dbReference type="Gene3D" id="3.30.1520.10">
    <property type="entry name" value="Phox-like domain"/>
    <property type="match status" value="1"/>
</dbReference>
<evidence type="ECO:0000313" key="4">
    <source>
        <dbReference type="Proteomes" id="UP000481153"/>
    </source>
</evidence>
<protein>
    <recommendedName>
        <fullName evidence="2">RING-type domain-containing protein</fullName>
    </recommendedName>
</protein>
<dbReference type="Proteomes" id="UP000481153">
    <property type="component" value="Unassembled WGS sequence"/>
</dbReference>
<gene>
    <name evidence="3" type="ORF">Ae201684_000438</name>
</gene>
<dbReference type="PANTHER" id="PTHR22765">
    <property type="entry name" value="RING FINGER AND PROTEASE ASSOCIATED DOMAIN-CONTAINING"/>
    <property type="match status" value="1"/>
</dbReference>
<dbReference type="InterPro" id="IPR051826">
    <property type="entry name" value="E3_ubiquitin-ligase_domain"/>
</dbReference>
<evidence type="ECO:0000256" key="1">
    <source>
        <dbReference type="PROSITE-ProRule" id="PRU00175"/>
    </source>
</evidence>
<feature type="domain" description="RING-type" evidence="2">
    <location>
        <begin position="213"/>
        <end position="254"/>
    </location>
</feature>
<comment type="caution">
    <text evidence="3">The sequence shown here is derived from an EMBL/GenBank/DDBJ whole genome shotgun (WGS) entry which is preliminary data.</text>
</comment>
<feature type="domain" description="RING-type" evidence="2">
    <location>
        <begin position="322"/>
        <end position="364"/>
    </location>
</feature>
<keyword evidence="4" id="KW-1185">Reference proteome</keyword>
<keyword evidence="1" id="KW-0479">Metal-binding</keyword>
<dbReference type="SUPFAM" id="SSF57850">
    <property type="entry name" value="RING/U-box"/>
    <property type="match status" value="2"/>
</dbReference>
<proteinExistence type="predicted"/>
<dbReference type="EMBL" id="VJMJ01000002">
    <property type="protein sequence ID" value="KAF0745419.1"/>
    <property type="molecule type" value="Genomic_DNA"/>
</dbReference>
<dbReference type="GO" id="GO:0061630">
    <property type="term" value="F:ubiquitin protein ligase activity"/>
    <property type="evidence" value="ECO:0007669"/>
    <property type="project" value="TreeGrafter"/>
</dbReference>
<dbReference type="PROSITE" id="PS50089">
    <property type="entry name" value="ZF_RING_2"/>
    <property type="match status" value="2"/>
</dbReference>
<evidence type="ECO:0000259" key="2">
    <source>
        <dbReference type="PROSITE" id="PS50089"/>
    </source>
</evidence>
<dbReference type="GO" id="GO:0006511">
    <property type="term" value="P:ubiquitin-dependent protein catabolic process"/>
    <property type="evidence" value="ECO:0007669"/>
    <property type="project" value="TreeGrafter"/>
</dbReference>
<accession>A0A6G0XY32</accession>
<reference evidence="3 4" key="1">
    <citation type="submission" date="2019-07" db="EMBL/GenBank/DDBJ databases">
        <title>Genomics analysis of Aphanomyces spp. identifies a new class of oomycete effector associated with host adaptation.</title>
        <authorList>
            <person name="Gaulin E."/>
        </authorList>
    </citation>
    <scope>NUCLEOTIDE SEQUENCE [LARGE SCALE GENOMIC DNA]</scope>
    <source>
        <strain evidence="3 4">ATCC 201684</strain>
    </source>
</reference>
<keyword evidence="1" id="KW-0862">Zinc</keyword>
<dbReference type="GO" id="GO:0035091">
    <property type="term" value="F:phosphatidylinositol binding"/>
    <property type="evidence" value="ECO:0007669"/>
    <property type="project" value="InterPro"/>
</dbReference>